<name>A0ABR3JAR2_9AGAR</name>
<gene>
    <name evidence="2" type="ORF">HGRIS_006833</name>
</gene>
<feature type="compositionally biased region" description="Polar residues" evidence="1">
    <location>
        <begin position="441"/>
        <end position="452"/>
    </location>
</feature>
<dbReference type="Proteomes" id="UP001556367">
    <property type="component" value="Unassembled WGS sequence"/>
</dbReference>
<organism evidence="2 3">
    <name type="scientific">Hohenbuehelia grisea</name>
    <dbReference type="NCBI Taxonomy" id="104357"/>
    <lineage>
        <taxon>Eukaryota</taxon>
        <taxon>Fungi</taxon>
        <taxon>Dikarya</taxon>
        <taxon>Basidiomycota</taxon>
        <taxon>Agaricomycotina</taxon>
        <taxon>Agaricomycetes</taxon>
        <taxon>Agaricomycetidae</taxon>
        <taxon>Agaricales</taxon>
        <taxon>Pleurotineae</taxon>
        <taxon>Pleurotaceae</taxon>
        <taxon>Hohenbuehelia</taxon>
    </lineage>
</organism>
<sequence length="742" mass="83848">MSATSQSESEVFARLLLPRRQGYPLWIPEPNGYLPLEYRETGVRIGDVGIITPDGGFDFLFNICHPASDPINSNGVPESFVPLVVESKDIFDTQNMYDLNSYIASVEMRRTSLTISGSTNENPLIPASFGAGFCFNCSSSEGAMIFLPNGGSRQDLRKLKLFQRYALEHGVQWYQYVNGPLGREATDGSIYLITGWDKAKTWGLASFSNMSDENGVTLSFKAVSAVEASISGLYSWETLYPASVRTGPSSTDSILRQNQCVFLRGYRVSVQKKWLRVPSGIAVAAESLAQLRAKDILQKRRAKPFSYEGSSQWSFFRRGENHNPGNGDDDYHSGDEGEQHTFIEHVPNLNSGYHPADVLNTFLLENHPNCSVAVTHDDDWAQLLTASDIYMPDDEELKRRFCGSFGCGYECDGIFPDHKAPTISSQLETTPQDANIPVSPSYRNSKSPSPSNIRYRRRPTLSRTRHRPIMKIQPSRLRQYKNFEHVWANVVNGYWALLHVWRTTRGRALNAAESDDVEDRLREVSSELLETRLSLWQTMVKQKFRSSAIEAYHRRGNELSGQLQRMHQILQQGHSRFAIMPPAPHAELGKLLPGPLLMRHLQRSSPMSSSLDTTEYGFLRRLLEKMTLELNFRVAQTRLVIAPSITLLSPSIPTFIFVDPAGLPPFNRTVVLTISILWYLYHNPQKELSWDIFYAVARLALLLEMLKMNEEAEQLRWLAQSAFANDLSNEDMPSASIEEIDI</sequence>
<reference evidence="3" key="1">
    <citation type="submission" date="2024-06" db="EMBL/GenBank/DDBJ databases">
        <title>Multi-omics analyses provide insights into the biosynthesis of the anticancer antibiotic pleurotin in Hohenbuehelia grisea.</title>
        <authorList>
            <person name="Weaver J.A."/>
            <person name="Alberti F."/>
        </authorList>
    </citation>
    <scope>NUCLEOTIDE SEQUENCE [LARGE SCALE GENOMIC DNA]</scope>
    <source>
        <strain evidence="3">T-177</strain>
    </source>
</reference>
<evidence type="ECO:0000256" key="1">
    <source>
        <dbReference type="SAM" id="MobiDB-lite"/>
    </source>
</evidence>
<dbReference type="EMBL" id="JASNQZ010000010">
    <property type="protein sequence ID" value="KAL0952577.1"/>
    <property type="molecule type" value="Genomic_DNA"/>
</dbReference>
<evidence type="ECO:0000313" key="2">
    <source>
        <dbReference type="EMBL" id="KAL0952577.1"/>
    </source>
</evidence>
<keyword evidence="3" id="KW-1185">Reference proteome</keyword>
<comment type="caution">
    <text evidence="2">The sequence shown here is derived from an EMBL/GenBank/DDBJ whole genome shotgun (WGS) entry which is preliminary data.</text>
</comment>
<feature type="region of interest" description="Disordered" evidence="1">
    <location>
        <begin position="428"/>
        <end position="455"/>
    </location>
</feature>
<evidence type="ECO:0000313" key="3">
    <source>
        <dbReference type="Proteomes" id="UP001556367"/>
    </source>
</evidence>
<proteinExistence type="predicted"/>
<accession>A0ABR3JAR2</accession>
<protein>
    <submittedName>
        <fullName evidence="2">Uncharacterized protein</fullName>
    </submittedName>
</protein>